<dbReference type="Pfam" id="PF13416">
    <property type="entry name" value="SBP_bac_8"/>
    <property type="match status" value="1"/>
</dbReference>
<evidence type="ECO:0000313" key="2">
    <source>
        <dbReference type="Proteomes" id="UP000016662"/>
    </source>
</evidence>
<dbReference type="eggNOG" id="COG1653">
    <property type="taxonomic scope" value="Bacteria"/>
</dbReference>
<dbReference type="PANTHER" id="PTHR43649">
    <property type="entry name" value="ARABINOSE-BINDING PROTEIN-RELATED"/>
    <property type="match status" value="1"/>
</dbReference>
<dbReference type="InterPro" id="IPR006059">
    <property type="entry name" value="SBP"/>
</dbReference>
<proteinExistence type="predicted"/>
<keyword evidence="2" id="KW-1185">Reference proteome</keyword>
<accession>U2M3J9</accession>
<dbReference type="EMBL" id="AWVF01000172">
    <property type="protein sequence ID" value="ERJ96324.1"/>
    <property type="molecule type" value="Genomic_DNA"/>
</dbReference>
<dbReference type="SUPFAM" id="SSF53850">
    <property type="entry name" value="Periplasmic binding protein-like II"/>
    <property type="match status" value="1"/>
</dbReference>
<protein>
    <submittedName>
        <fullName evidence="1">ABC transporter, solute-binding protein</fullName>
    </submittedName>
</protein>
<comment type="caution">
    <text evidence="1">The sequence shown here is derived from an EMBL/GenBank/DDBJ whole genome shotgun (WGS) entry which is preliminary data.</text>
</comment>
<reference evidence="1 2" key="1">
    <citation type="submission" date="2013-07" db="EMBL/GenBank/DDBJ databases">
        <authorList>
            <person name="Weinstock G."/>
            <person name="Sodergren E."/>
            <person name="Wylie T."/>
            <person name="Fulton L."/>
            <person name="Fulton R."/>
            <person name="Fronick C."/>
            <person name="O'Laughlin M."/>
            <person name="Godfrey J."/>
            <person name="Miner T."/>
            <person name="Herter B."/>
            <person name="Appelbaum E."/>
            <person name="Cordes M."/>
            <person name="Lek S."/>
            <person name="Wollam A."/>
            <person name="Pepin K.H."/>
            <person name="Palsikar V.B."/>
            <person name="Mitreva M."/>
            <person name="Wilson R.K."/>
        </authorList>
    </citation>
    <scope>NUCLEOTIDE SEQUENCE [LARGE SCALE GENOMIC DNA]</scope>
    <source>
        <strain evidence="1 2">ATCC 27760</strain>
    </source>
</reference>
<dbReference type="AlphaFoldDB" id="U2M3J9"/>
<name>U2M3J9_9FIRM</name>
<evidence type="ECO:0000313" key="1">
    <source>
        <dbReference type="EMBL" id="ERJ96324.1"/>
    </source>
</evidence>
<dbReference type="PATRIC" id="fig|411473.3.peg.1075"/>
<dbReference type="InterPro" id="IPR050490">
    <property type="entry name" value="Bact_solute-bd_prot1"/>
</dbReference>
<dbReference type="PANTHER" id="PTHR43649:SF30">
    <property type="entry name" value="ABC TRANSPORTER SUBSTRATE-BINDING PROTEIN"/>
    <property type="match status" value="1"/>
</dbReference>
<sequence>MLAALMALTMVGVLGACGGGSDDSKSASSSEAESAYKEKDDVAIDASLVDDMVKNDPDIKGQTIYWLADYDINPKNNQDRSVALSLFEDKYGAKVEYVSCTSDTKFDTLASRILGGDPVDMFPYEWDAVPNGVTKEQYQPLDDYLDLSDDIWSDMSDVIEMFKYKDKHYVVPYCLSDPLLITYNRSLCEENGLDDPYELYKKDKWDWDAFMDMMKTFVSNAKDGETRYGINGWFGQAMVQSTGETFVKYDGSKFSNNISNPAIEEAEGVMEEIMSLGLYDPTWYGYLPDDGSTLFFGMADWALGASNVKADPNPDYEDDGFVEENDLMIVPFPKQPGSDEYYLNCNFGAKMLVKNSDKGDAVAAYIKCERLAAMIDEYKDAAKEKAIIPEVNAQGKLKSYVTEEQYDALQDYKDPKNITPVFDFGYGMGSRMYGDGEYTYETRGVMNNLTSALLNGDKDSWAVLRDEWSSVIDEVIDGYNNK</sequence>
<dbReference type="STRING" id="411473.RUMCAL_01320"/>
<dbReference type="Proteomes" id="UP000016662">
    <property type="component" value="Unassembled WGS sequence"/>
</dbReference>
<dbReference type="HOGENOM" id="CLU_040904_0_0_9"/>
<organism evidence="1 2">
    <name type="scientific">Ruminococcus callidus ATCC 27760</name>
    <dbReference type="NCBI Taxonomy" id="411473"/>
    <lineage>
        <taxon>Bacteria</taxon>
        <taxon>Bacillati</taxon>
        <taxon>Bacillota</taxon>
        <taxon>Clostridia</taxon>
        <taxon>Eubacteriales</taxon>
        <taxon>Oscillospiraceae</taxon>
        <taxon>Ruminococcus</taxon>
    </lineage>
</organism>
<dbReference type="Gene3D" id="3.40.190.10">
    <property type="entry name" value="Periplasmic binding protein-like II"/>
    <property type="match status" value="1"/>
</dbReference>
<gene>
    <name evidence="1" type="ORF">RUMCAL_01320</name>
</gene>